<dbReference type="SUPFAM" id="SSF52047">
    <property type="entry name" value="RNI-like"/>
    <property type="match status" value="1"/>
</dbReference>
<proteinExistence type="predicted"/>
<evidence type="ECO:0008006" key="3">
    <source>
        <dbReference type="Google" id="ProtNLM"/>
    </source>
</evidence>
<evidence type="ECO:0000313" key="2">
    <source>
        <dbReference type="Proteomes" id="UP000799118"/>
    </source>
</evidence>
<protein>
    <recommendedName>
        <fullName evidence="3">F-box domain-containing protein</fullName>
    </recommendedName>
</protein>
<dbReference type="Gene3D" id="3.80.10.10">
    <property type="entry name" value="Ribonuclease Inhibitor"/>
    <property type="match status" value="1"/>
</dbReference>
<sequence>MAASLAPELLDQIFAYVPDYPDSHWQPSDRHPILDDDDSSYPSFYPTYALHPLLLVCKAWNGIAEVHLYRSISVGGCINQRSGCVRQALILAKKLKENPRLADIVRTLRLGTMNCERDETVAHIEILSSCKSATSVTIMGYNNEFLDDLVSTVKELKMLKSFTVSRYSITDAHQCEEFCSIEEFFELLMGWPDIESVLFHYEAIRSHFSEPIDAEHKALEARILNPPAGCCPRLRSLELDWCTLPRHIRALQRIAPSIEKFVAGVFLYDHSGMSIIEAALSTWASTLGELSLRPWGDDDLAVVMSAELCTRLTRLHTLDGSTALMDVRSLCCLKQLENLTFAVTQTSHVEVLNDILQKLPSLKHLHLYANHDETEGLEQLEHSAKQYGIQMQLNRV</sequence>
<dbReference type="Proteomes" id="UP000799118">
    <property type="component" value="Unassembled WGS sequence"/>
</dbReference>
<dbReference type="OrthoDB" id="3062575at2759"/>
<dbReference type="EMBL" id="ML769384">
    <property type="protein sequence ID" value="KAE9410825.1"/>
    <property type="molecule type" value="Genomic_DNA"/>
</dbReference>
<organism evidence="1 2">
    <name type="scientific">Gymnopus androsaceus JB14</name>
    <dbReference type="NCBI Taxonomy" id="1447944"/>
    <lineage>
        <taxon>Eukaryota</taxon>
        <taxon>Fungi</taxon>
        <taxon>Dikarya</taxon>
        <taxon>Basidiomycota</taxon>
        <taxon>Agaricomycotina</taxon>
        <taxon>Agaricomycetes</taxon>
        <taxon>Agaricomycetidae</taxon>
        <taxon>Agaricales</taxon>
        <taxon>Marasmiineae</taxon>
        <taxon>Omphalotaceae</taxon>
        <taxon>Gymnopus</taxon>
    </lineage>
</organism>
<gene>
    <name evidence="1" type="ORF">BT96DRAFT_239622</name>
</gene>
<reference evidence="1" key="1">
    <citation type="journal article" date="2019" name="Environ. Microbiol.">
        <title>Fungal ecological strategies reflected in gene transcription - a case study of two litter decomposers.</title>
        <authorList>
            <person name="Barbi F."/>
            <person name="Kohler A."/>
            <person name="Barry K."/>
            <person name="Baskaran P."/>
            <person name="Daum C."/>
            <person name="Fauchery L."/>
            <person name="Ihrmark K."/>
            <person name="Kuo A."/>
            <person name="LaButti K."/>
            <person name="Lipzen A."/>
            <person name="Morin E."/>
            <person name="Grigoriev I.V."/>
            <person name="Henrissat B."/>
            <person name="Lindahl B."/>
            <person name="Martin F."/>
        </authorList>
    </citation>
    <scope>NUCLEOTIDE SEQUENCE</scope>
    <source>
        <strain evidence="1">JB14</strain>
    </source>
</reference>
<accession>A0A6A4IRX6</accession>
<dbReference type="AlphaFoldDB" id="A0A6A4IRX6"/>
<name>A0A6A4IRX6_9AGAR</name>
<evidence type="ECO:0000313" key="1">
    <source>
        <dbReference type="EMBL" id="KAE9410825.1"/>
    </source>
</evidence>
<dbReference type="InterPro" id="IPR032675">
    <property type="entry name" value="LRR_dom_sf"/>
</dbReference>
<keyword evidence="2" id="KW-1185">Reference proteome</keyword>